<dbReference type="Proteomes" id="UP000261704">
    <property type="component" value="Chromosome"/>
</dbReference>
<sequence>MTFEISVKPRSEREATIKKGVAASKITSSLDDFRGDRIELPEVKLDVGLLVYRMANCRTYSEQQNTIAKKGLDPAFFIKGQDVTTVQAEQHAILRRITKTAKASIANIDEVLEVEGQREPLLVTSTGVVVNGNRRLSAIRELYAQDEAKFTSFAYVRCAVLPSDTTADEIDDIEAALQARPQTKLDYDWIGDAQLIRRQIDKSRSFDQVALQLRRKPADIKNLFQALTEAELYLGEWVGKPGQYGLVSEDAEQLFNDLSKSISGYDGQMQNASRAIAWSLFENRDKLAGRVYGYNAAFGKLAPQVIALVSEELGLELSEPEDDDDIEFDFSIDEDSAVTDYSSFVSALKDEETKDDAVDVLIDACITTIEREKGKKNKNAALKTLGQVHSKLAAIDVSTAGVATYSPMLKQISSIKDILEKLDTNIEAALAAQGSKPTSEQ</sequence>
<evidence type="ECO:0000313" key="2">
    <source>
        <dbReference type="Proteomes" id="UP000261704"/>
    </source>
</evidence>
<dbReference type="KEGG" id="pamo:BAR1_07675"/>
<dbReference type="OrthoDB" id="3176965at2"/>
<dbReference type="EMBL" id="CP032125">
    <property type="protein sequence ID" value="AXX97817.1"/>
    <property type="molecule type" value="Genomic_DNA"/>
</dbReference>
<protein>
    <recommendedName>
        <fullName evidence="3">ParB/Sulfiredoxin domain-containing protein</fullName>
    </recommendedName>
</protein>
<proteinExistence type="predicted"/>
<evidence type="ECO:0000313" key="1">
    <source>
        <dbReference type="EMBL" id="AXX97817.1"/>
    </source>
</evidence>
<reference evidence="1 2" key="1">
    <citation type="submission" date="2018-09" db="EMBL/GenBank/DDBJ databases">
        <title>Profundibacter amoris BAR1 gen. nov., sp. nov., a new member of the Roseobacter clade isolated at Lokis Castle Vent Field on the Arctic Mid-Oceanic Ridge.</title>
        <authorList>
            <person name="Le Moine Bauer S."/>
            <person name="Sjoeberg A.G."/>
            <person name="L'Haridon S."/>
            <person name="Stokke R."/>
            <person name="Roalkvam I."/>
            <person name="Steen I.H."/>
            <person name="Dahle H."/>
        </authorList>
    </citation>
    <scope>NUCLEOTIDE SEQUENCE [LARGE SCALE GENOMIC DNA]</scope>
    <source>
        <strain evidence="1 2">BAR1</strain>
    </source>
</reference>
<organism evidence="1 2">
    <name type="scientific">Profundibacter amoris</name>
    <dbReference type="NCBI Taxonomy" id="2171755"/>
    <lineage>
        <taxon>Bacteria</taxon>
        <taxon>Pseudomonadati</taxon>
        <taxon>Pseudomonadota</taxon>
        <taxon>Alphaproteobacteria</taxon>
        <taxon>Rhodobacterales</taxon>
        <taxon>Paracoccaceae</taxon>
        <taxon>Profundibacter</taxon>
    </lineage>
</organism>
<name>A0A347UG39_9RHOB</name>
<gene>
    <name evidence="1" type="ORF">BAR1_07675</name>
</gene>
<dbReference type="RefSeq" id="WP_118942474.1">
    <property type="nucleotide sequence ID" value="NZ_CP032125.1"/>
</dbReference>
<keyword evidence="2" id="KW-1185">Reference proteome</keyword>
<dbReference type="AlphaFoldDB" id="A0A347UG39"/>
<accession>A0A347UG39</accession>
<evidence type="ECO:0008006" key="3">
    <source>
        <dbReference type="Google" id="ProtNLM"/>
    </source>
</evidence>